<reference evidence="1 2" key="1">
    <citation type="submission" date="2024-07" db="EMBL/GenBank/DDBJ databases">
        <authorList>
            <person name="Akdeniz Z."/>
        </authorList>
    </citation>
    <scope>NUCLEOTIDE SEQUENCE [LARGE SCALE GENOMIC DNA]</scope>
</reference>
<dbReference type="PANTHER" id="PTHR30411:SF4">
    <property type="entry name" value="YBAK_AMINOACYL-TRNA SYNTHETASE-ASSOCIATED DOMAIN-CONTAINING PROTEIN"/>
    <property type="match status" value="1"/>
</dbReference>
<evidence type="ECO:0000313" key="2">
    <source>
        <dbReference type="Proteomes" id="UP001642409"/>
    </source>
</evidence>
<accession>A0ABP1HR94</accession>
<proteinExistence type="predicted"/>
<dbReference type="InterPro" id="IPR036754">
    <property type="entry name" value="YbaK/aa-tRNA-synt-asso_dom_sf"/>
</dbReference>
<keyword evidence="2" id="KW-1185">Reference proteome</keyword>
<comment type="caution">
    <text evidence="1">The sequence shown here is derived from an EMBL/GenBank/DDBJ whole genome shotgun (WGS) entry which is preliminary data.</text>
</comment>
<dbReference type="EMBL" id="CAXDID020000041">
    <property type="protein sequence ID" value="CAL6000565.1"/>
    <property type="molecule type" value="Genomic_DNA"/>
</dbReference>
<protein>
    <submittedName>
        <fullName evidence="1">YbaK/prolyl-tRNA_synthetases associated domain-containing protein</fullName>
    </submittedName>
</protein>
<dbReference type="Proteomes" id="UP001642409">
    <property type="component" value="Unassembled WGS sequence"/>
</dbReference>
<sequence>MQEIENKIQKICNILQIPNDDQLLNAYAQSYKRGLKLIICAKVDDTYYKQSLQQRQQMIGSPCQNINQLTKCLLYENRVAPKENRNIEFSRFYLVIYQYTRKFSEPKFSFNIKQLKNQNPEMQHLTKSNYKLSFAEEVDAQQLCSAEHNGMSPIGLTDMKIPVILDSNVKEEYIFVGGLDPLVKTRVSVKELLKCFNSYVFEVSDELGKSESAE</sequence>
<dbReference type="Gene3D" id="3.90.960.10">
    <property type="entry name" value="YbaK/aminoacyl-tRNA synthetase-associated domain"/>
    <property type="match status" value="1"/>
</dbReference>
<dbReference type="SUPFAM" id="SSF55826">
    <property type="entry name" value="YbaK/ProRS associated domain"/>
    <property type="match status" value="1"/>
</dbReference>
<organism evidence="1 2">
    <name type="scientific">Hexamita inflata</name>
    <dbReference type="NCBI Taxonomy" id="28002"/>
    <lineage>
        <taxon>Eukaryota</taxon>
        <taxon>Metamonada</taxon>
        <taxon>Diplomonadida</taxon>
        <taxon>Hexamitidae</taxon>
        <taxon>Hexamitinae</taxon>
        <taxon>Hexamita</taxon>
    </lineage>
</organism>
<dbReference type="PANTHER" id="PTHR30411">
    <property type="entry name" value="CYTOPLASMIC PROTEIN"/>
    <property type="match status" value="1"/>
</dbReference>
<name>A0ABP1HR94_9EUKA</name>
<gene>
    <name evidence="1" type="ORF">HINF_LOCUS16761</name>
</gene>
<evidence type="ECO:0000313" key="1">
    <source>
        <dbReference type="EMBL" id="CAL6000565.1"/>
    </source>
</evidence>